<protein>
    <submittedName>
        <fullName evidence="1">Uncharacterized protein</fullName>
    </submittedName>
</protein>
<accession>A0ABS5VTJ2</accession>
<proteinExistence type="predicted"/>
<evidence type="ECO:0000313" key="1">
    <source>
        <dbReference type="EMBL" id="MBT1704742.1"/>
    </source>
</evidence>
<name>A0ABS5VTJ2_9BACT</name>
<gene>
    <name evidence="1" type="ORF">KK060_15715</name>
</gene>
<keyword evidence="2" id="KW-1185">Reference proteome</keyword>
<evidence type="ECO:0000313" key="2">
    <source>
        <dbReference type="Proteomes" id="UP000772618"/>
    </source>
</evidence>
<dbReference type="RefSeq" id="WP_254154698.1">
    <property type="nucleotide sequence ID" value="NZ_JAHESD010000038.1"/>
</dbReference>
<sequence>MVNYINQPYKIVTSKQKRYEAHYKIPAGNVVVIPVRELGEEVLCDIRWEDSNGELQVIHHAMFIKGNLTPLNAMLDIKLFDIWSAHYKSLVIQEDTAQI</sequence>
<organism evidence="1 2">
    <name type="scientific">Chryseosolibacter indicus</name>
    <dbReference type="NCBI Taxonomy" id="2782351"/>
    <lineage>
        <taxon>Bacteria</taxon>
        <taxon>Pseudomonadati</taxon>
        <taxon>Bacteroidota</taxon>
        <taxon>Cytophagia</taxon>
        <taxon>Cytophagales</taxon>
        <taxon>Chryseotaleaceae</taxon>
        <taxon>Chryseosolibacter</taxon>
    </lineage>
</organism>
<dbReference type="EMBL" id="JAHESD010000038">
    <property type="protein sequence ID" value="MBT1704742.1"/>
    <property type="molecule type" value="Genomic_DNA"/>
</dbReference>
<reference evidence="1 2" key="1">
    <citation type="submission" date="2021-05" db="EMBL/GenBank/DDBJ databases">
        <title>A Polyphasic approach of four new species of the genus Ohtaekwangia: Ohtaekwangia histidinii sp. nov., Ohtaekwangia cretensis sp. nov., Ohtaekwangia indiensis sp. nov., Ohtaekwangia reichenbachii sp. nov. from diverse environment.</title>
        <authorList>
            <person name="Octaviana S."/>
        </authorList>
    </citation>
    <scope>NUCLEOTIDE SEQUENCE [LARGE SCALE GENOMIC DNA]</scope>
    <source>
        <strain evidence="1 2">PWU20</strain>
    </source>
</reference>
<dbReference type="Proteomes" id="UP000772618">
    <property type="component" value="Unassembled WGS sequence"/>
</dbReference>
<comment type="caution">
    <text evidence="1">The sequence shown here is derived from an EMBL/GenBank/DDBJ whole genome shotgun (WGS) entry which is preliminary data.</text>
</comment>